<evidence type="ECO:0000313" key="1">
    <source>
        <dbReference type="EMBL" id="MCI64108.1"/>
    </source>
</evidence>
<dbReference type="AlphaFoldDB" id="A0A392TT50"/>
<dbReference type="Proteomes" id="UP000265520">
    <property type="component" value="Unassembled WGS sequence"/>
</dbReference>
<keyword evidence="2" id="KW-1185">Reference proteome</keyword>
<name>A0A392TT50_9FABA</name>
<dbReference type="EMBL" id="LXQA010649450">
    <property type="protein sequence ID" value="MCI64108.1"/>
    <property type="molecule type" value="Genomic_DNA"/>
</dbReference>
<accession>A0A392TT50</accession>
<feature type="non-terminal residue" evidence="1">
    <location>
        <position position="44"/>
    </location>
</feature>
<sequence>MEVTDDRDGDNVPKVDRPSNPEFILFTISMTGISITRGITTRWT</sequence>
<organism evidence="1 2">
    <name type="scientific">Trifolium medium</name>
    <dbReference type="NCBI Taxonomy" id="97028"/>
    <lineage>
        <taxon>Eukaryota</taxon>
        <taxon>Viridiplantae</taxon>
        <taxon>Streptophyta</taxon>
        <taxon>Embryophyta</taxon>
        <taxon>Tracheophyta</taxon>
        <taxon>Spermatophyta</taxon>
        <taxon>Magnoliopsida</taxon>
        <taxon>eudicotyledons</taxon>
        <taxon>Gunneridae</taxon>
        <taxon>Pentapetalae</taxon>
        <taxon>rosids</taxon>
        <taxon>fabids</taxon>
        <taxon>Fabales</taxon>
        <taxon>Fabaceae</taxon>
        <taxon>Papilionoideae</taxon>
        <taxon>50 kb inversion clade</taxon>
        <taxon>NPAAA clade</taxon>
        <taxon>Hologalegina</taxon>
        <taxon>IRL clade</taxon>
        <taxon>Trifolieae</taxon>
        <taxon>Trifolium</taxon>
    </lineage>
</organism>
<protein>
    <submittedName>
        <fullName evidence="1">Uncharacterized protein</fullName>
    </submittedName>
</protein>
<evidence type="ECO:0000313" key="2">
    <source>
        <dbReference type="Proteomes" id="UP000265520"/>
    </source>
</evidence>
<comment type="caution">
    <text evidence="1">The sequence shown here is derived from an EMBL/GenBank/DDBJ whole genome shotgun (WGS) entry which is preliminary data.</text>
</comment>
<reference evidence="1 2" key="1">
    <citation type="journal article" date="2018" name="Front. Plant Sci.">
        <title>Red Clover (Trifolium pratense) and Zigzag Clover (T. medium) - A Picture of Genomic Similarities and Differences.</title>
        <authorList>
            <person name="Dluhosova J."/>
            <person name="Istvanek J."/>
            <person name="Nedelnik J."/>
            <person name="Repkova J."/>
        </authorList>
    </citation>
    <scope>NUCLEOTIDE SEQUENCE [LARGE SCALE GENOMIC DNA]</scope>
    <source>
        <strain evidence="2">cv. 10/8</strain>
        <tissue evidence="1">Leaf</tissue>
    </source>
</reference>
<proteinExistence type="predicted"/>